<accession>A0A2X4UD85</accession>
<organism evidence="2 3">
    <name type="scientific">Rhodococcus coprophilus</name>
    <dbReference type="NCBI Taxonomy" id="38310"/>
    <lineage>
        <taxon>Bacteria</taxon>
        <taxon>Bacillati</taxon>
        <taxon>Actinomycetota</taxon>
        <taxon>Actinomycetes</taxon>
        <taxon>Mycobacteriales</taxon>
        <taxon>Nocardiaceae</taxon>
        <taxon>Rhodococcus</taxon>
    </lineage>
</organism>
<dbReference type="InterPro" id="IPR035165">
    <property type="entry name" value="DUF5319"/>
</dbReference>
<gene>
    <name evidence="2" type="ORF">NCTC10994_03790</name>
</gene>
<reference evidence="2 3" key="1">
    <citation type="submission" date="2018-06" db="EMBL/GenBank/DDBJ databases">
        <authorList>
            <consortium name="Pathogen Informatics"/>
            <person name="Doyle S."/>
        </authorList>
    </citation>
    <scope>NUCLEOTIDE SEQUENCE [LARGE SCALE GENOMIC DNA]</scope>
    <source>
        <strain evidence="2 3">NCTC10994</strain>
    </source>
</reference>
<evidence type="ECO:0000313" key="2">
    <source>
        <dbReference type="EMBL" id="SQI37827.1"/>
    </source>
</evidence>
<protein>
    <recommendedName>
        <fullName evidence="4">DUF5319 domain-containing protein</fullName>
    </recommendedName>
</protein>
<evidence type="ECO:0000313" key="3">
    <source>
        <dbReference type="Proteomes" id="UP000249091"/>
    </source>
</evidence>
<evidence type="ECO:0000256" key="1">
    <source>
        <dbReference type="SAM" id="MobiDB-lite"/>
    </source>
</evidence>
<sequence length="162" mass="17853">MRDTSGSGVSGPYRWRRTPRAAYRGVVRDQLPPGLPPDPFAGDPDDPSAALDAIEPGQPLDPAERLAVEEDLADLAVYEALLAPRGVRGLVVCCEDCHQDHYHDWDMLRANLLQLLVDGTVRPHEPAFDPAPDAYVTWDYCRGYADASMNEALPVDPYGREP</sequence>
<dbReference type="EMBL" id="LS483468">
    <property type="protein sequence ID" value="SQI37827.1"/>
    <property type="molecule type" value="Genomic_DNA"/>
</dbReference>
<feature type="region of interest" description="Disordered" evidence="1">
    <location>
        <begin position="26"/>
        <end position="58"/>
    </location>
</feature>
<name>A0A2X4UD85_9NOCA</name>
<dbReference type="Pfam" id="PF17252">
    <property type="entry name" value="DUF5319"/>
    <property type="match status" value="1"/>
</dbReference>
<dbReference type="Proteomes" id="UP000249091">
    <property type="component" value="Chromosome 1"/>
</dbReference>
<proteinExistence type="predicted"/>
<keyword evidence="3" id="KW-1185">Reference proteome</keyword>
<dbReference type="AlphaFoldDB" id="A0A2X4UD85"/>
<dbReference type="STRING" id="1219011.GCA_001895045_01617"/>
<evidence type="ECO:0008006" key="4">
    <source>
        <dbReference type="Google" id="ProtNLM"/>
    </source>
</evidence>
<dbReference type="KEGG" id="rcr:NCTC10994_03790"/>